<evidence type="ECO:0000256" key="4">
    <source>
        <dbReference type="ARBA" id="ARBA00022475"/>
    </source>
</evidence>
<evidence type="ECO:0000313" key="21">
    <source>
        <dbReference type="RefSeq" id="XP_030376355.1"/>
    </source>
</evidence>
<dbReference type="InterPro" id="IPR042097">
    <property type="entry name" value="Aminopeptidase_N-like_N_sf"/>
</dbReference>
<dbReference type="PRINTS" id="PR00756">
    <property type="entry name" value="ALADIPTASE"/>
</dbReference>
<gene>
    <name evidence="21" type="primary">LOC115625448</name>
</gene>
<dbReference type="FunFam" id="1.10.390.10:FF:000013">
    <property type="entry name" value="Aminopeptidase N"/>
    <property type="match status" value="1"/>
</dbReference>
<evidence type="ECO:0000256" key="9">
    <source>
        <dbReference type="ARBA" id="ARBA00022801"/>
    </source>
</evidence>
<evidence type="ECO:0000256" key="16">
    <source>
        <dbReference type="PIRSR" id="PIRSR634016-3"/>
    </source>
</evidence>
<evidence type="ECO:0000256" key="13">
    <source>
        <dbReference type="ARBA" id="ARBA00023180"/>
    </source>
</evidence>
<evidence type="ECO:0000256" key="2">
    <source>
        <dbReference type="ARBA" id="ARBA00010136"/>
    </source>
</evidence>
<evidence type="ECO:0000256" key="17">
    <source>
        <dbReference type="PIRSR" id="PIRSR634016-4"/>
    </source>
</evidence>
<keyword evidence="7 16" id="KW-0479">Metal-binding</keyword>
<dbReference type="GO" id="GO:0042277">
    <property type="term" value="F:peptide binding"/>
    <property type="evidence" value="ECO:0007669"/>
    <property type="project" value="TreeGrafter"/>
</dbReference>
<evidence type="ECO:0000259" key="19">
    <source>
        <dbReference type="Pfam" id="PF17900"/>
    </source>
</evidence>
<dbReference type="GO" id="GO:0006508">
    <property type="term" value="P:proteolysis"/>
    <property type="evidence" value="ECO:0007669"/>
    <property type="project" value="UniProtKB-KW"/>
</dbReference>
<feature type="binding site" evidence="16">
    <location>
        <position position="165"/>
    </location>
    <ligand>
        <name>Zn(2+)</name>
        <dbReference type="ChEBI" id="CHEBI:29105"/>
        <note>catalytic</note>
    </ligand>
</feature>
<dbReference type="GeneID" id="115625448"/>
<dbReference type="GO" id="GO:0098552">
    <property type="term" value="C:side of membrane"/>
    <property type="evidence" value="ECO:0007669"/>
    <property type="project" value="UniProtKB-KW"/>
</dbReference>
<dbReference type="SUPFAM" id="SSF63737">
    <property type="entry name" value="Leukotriene A4 hydrolase N-terminal domain"/>
    <property type="match status" value="1"/>
</dbReference>
<sequence>MKPLKECNHAFPCFDEPALKATFSVSLGHHKNYTSLSNTEKYRTTPKMSTYLLAYSLNQFSHIFSQTQGPSSIKFRTWVRSDALQNATYAADVAPKILHYFEELFKIPFPIPKVDQLGMSEFKYAGMENWGLIEYRESAILHNPDENNIGKKQHVADLIAHELAHMWWGNLVTMSWWGDAWLKEGFCKYFSAVAVVHVHPEWKHFFESYGRLQLHAFDHDEILLNETIPISHSIVQSNPEEILRYSTIFYKKAASVIGMMSAILGSEAFYDGLRSYLKDNAYGSTTLNQLWNHLQSASDRVGALDKAYNIRTIMESWTLQRGYPCIKVQRNYQTNEVTVSQNHFANDTKSCWWVPLSFTTQSESNFNNTRPRFWLKCNAKGMAKAVTVNLKSSENEWIVFNIQSMGNYRVYYDPRNLKMISDSLLLPDHGGIHVSNRVQGLYILHSNAT</sequence>
<evidence type="ECO:0000259" key="18">
    <source>
        <dbReference type="Pfam" id="PF01433"/>
    </source>
</evidence>
<feature type="domain" description="Peptidase M1 membrane alanine aminopeptidase" evidence="18">
    <location>
        <begin position="89"/>
        <end position="317"/>
    </location>
</feature>
<dbReference type="GO" id="GO:0005615">
    <property type="term" value="C:extracellular space"/>
    <property type="evidence" value="ECO:0007669"/>
    <property type="project" value="TreeGrafter"/>
</dbReference>
<dbReference type="InterPro" id="IPR014782">
    <property type="entry name" value="Peptidase_M1_dom"/>
</dbReference>
<evidence type="ECO:0000256" key="10">
    <source>
        <dbReference type="ARBA" id="ARBA00022833"/>
    </source>
</evidence>
<dbReference type="OrthoDB" id="510539at2759"/>
<evidence type="ECO:0000256" key="5">
    <source>
        <dbReference type="ARBA" id="ARBA00022622"/>
    </source>
</evidence>
<dbReference type="Pfam" id="PF17900">
    <property type="entry name" value="Peptidase_M1_N"/>
    <property type="match status" value="1"/>
</dbReference>
<dbReference type="Proteomes" id="UP000504634">
    <property type="component" value="Unplaced"/>
</dbReference>
<keyword evidence="8" id="KW-0732">Signal</keyword>
<keyword evidence="9" id="KW-0378">Hydrolase</keyword>
<protein>
    <submittedName>
        <fullName evidence="21">Aminopeptidase N-like</fullName>
    </submittedName>
</protein>
<keyword evidence="12" id="KW-0472">Membrane</keyword>
<name>A0A6J2TLH1_DROLE</name>
<keyword evidence="20" id="KW-1185">Reference proteome</keyword>
<dbReference type="InterPro" id="IPR027268">
    <property type="entry name" value="Peptidase_M4/M1_CTD_sf"/>
</dbReference>
<keyword evidence="5" id="KW-0336">GPI-anchor</keyword>
<comment type="subcellular location">
    <subcellularLocation>
        <location evidence="1">Cell membrane</location>
        <topology evidence="1">Lipid-anchor</topology>
        <topology evidence="1">GPI-anchor</topology>
    </subcellularLocation>
</comment>
<keyword evidence="3" id="KW-0031">Aminopeptidase</keyword>
<dbReference type="InterPro" id="IPR050344">
    <property type="entry name" value="Peptidase_M1_aminopeptidases"/>
</dbReference>
<evidence type="ECO:0000256" key="1">
    <source>
        <dbReference type="ARBA" id="ARBA00004609"/>
    </source>
</evidence>
<evidence type="ECO:0000256" key="15">
    <source>
        <dbReference type="PIRSR" id="PIRSR634016-1"/>
    </source>
</evidence>
<feature type="active site" description="Proton acceptor" evidence="15">
    <location>
        <position position="162"/>
    </location>
</feature>
<evidence type="ECO:0000256" key="6">
    <source>
        <dbReference type="ARBA" id="ARBA00022670"/>
    </source>
</evidence>
<evidence type="ECO:0000256" key="8">
    <source>
        <dbReference type="ARBA" id="ARBA00022729"/>
    </source>
</evidence>
<dbReference type="Gene3D" id="2.60.40.1730">
    <property type="entry name" value="tricorn interacting facor f3 domain"/>
    <property type="match status" value="1"/>
</dbReference>
<evidence type="ECO:0000256" key="7">
    <source>
        <dbReference type="ARBA" id="ARBA00022723"/>
    </source>
</evidence>
<feature type="binding site" evidence="16">
    <location>
        <position position="161"/>
    </location>
    <ligand>
        <name>Zn(2+)</name>
        <dbReference type="ChEBI" id="CHEBI:29105"/>
        <note>catalytic</note>
    </ligand>
</feature>
<evidence type="ECO:0000256" key="14">
    <source>
        <dbReference type="ARBA" id="ARBA00023288"/>
    </source>
</evidence>
<dbReference type="InterPro" id="IPR001930">
    <property type="entry name" value="Peptidase_M1"/>
</dbReference>
<dbReference type="Gene3D" id="2.60.40.1910">
    <property type="match status" value="1"/>
</dbReference>
<dbReference type="Gene3D" id="1.10.390.10">
    <property type="entry name" value="Neutral Protease Domain 2"/>
    <property type="match status" value="1"/>
</dbReference>
<dbReference type="SUPFAM" id="SSF55486">
    <property type="entry name" value="Metalloproteases ('zincins'), catalytic domain"/>
    <property type="match status" value="1"/>
</dbReference>
<comment type="cofactor">
    <cofactor evidence="16">
        <name>Zn(2+)</name>
        <dbReference type="ChEBI" id="CHEBI:29105"/>
    </cofactor>
    <text evidence="16">Binds 1 zinc ion per subunit.</text>
</comment>
<dbReference type="InterPro" id="IPR034016">
    <property type="entry name" value="M1_APN-typ"/>
</dbReference>
<dbReference type="GO" id="GO:0070006">
    <property type="term" value="F:metalloaminopeptidase activity"/>
    <property type="evidence" value="ECO:0007669"/>
    <property type="project" value="TreeGrafter"/>
</dbReference>
<dbReference type="GO" id="GO:0008270">
    <property type="term" value="F:zinc ion binding"/>
    <property type="evidence" value="ECO:0007669"/>
    <property type="project" value="InterPro"/>
</dbReference>
<feature type="site" description="Transition state stabilizer" evidence="17">
    <location>
        <position position="250"/>
    </location>
</feature>
<evidence type="ECO:0000256" key="11">
    <source>
        <dbReference type="ARBA" id="ARBA00023049"/>
    </source>
</evidence>
<keyword evidence="14" id="KW-0449">Lipoprotein</keyword>
<dbReference type="FunFam" id="2.60.40.1910:FF:000008">
    <property type="entry name" value="Aminopeptidase"/>
    <property type="match status" value="1"/>
</dbReference>
<dbReference type="CDD" id="cd09601">
    <property type="entry name" value="M1_APN-Q_like"/>
    <property type="match status" value="1"/>
</dbReference>
<feature type="binding site" evidence="16">
    <location>
        <position position="184"/>
    </location>
    <ligand>
        <name>Zn(2+)</name>
        <dbReference type="ChEBI" id="CHEBI:29105"/>
        <note>catalytic</note>
    </ligand>
</feature>
<feature type="domain" description="Aminopeptidase N-like N-terminal" evidence="19">
    <location>
        <begin position="9"/>
        <end position="47"/>
    </location>
</feature>
<evidence type="ECO:0000256" key="12">
    <source>
        <dbReference type="ARBA" id="ARBA00023136"/>
    </source>
</evidence>
<dbReference type="PANTHER" id="PTHR11533">
    <property type="entry name" value="PROTEASE M1 ZINC METALLOPROTEASE"/>
    <property type="match status" value="1"/>
</dbReference>
<keyword evidence="11" id="KW-0482">Metalloprotease</keyword>
<dbReference type="Pfam" id="PF01433">
    <property type="entry name" value="Peptidase_M1"/>
    <property type="match status" value="1"/>
</dbReference>
<proteinExistence type="inferred from homology"/>
<keyword evidence="10 16" id="KW-0862">Zinc</keyword>
<dbReference type="GO" id="GO:0043171">
    <property type="term" value="P:peptide catabolic process"/>
    <property type="evidence" value="ECO:0007669"/>
    <property type="project" value="TreeGrafter"/>
</dbReference>
<dbReference type="InterPro" id="IPR045357">
    <property type="entry name" value="Aminopeptidase_N-like_N"/>
</dbReference>
<accession>A0A6J2TLH1</accession>
<comment type="similarity">
    <text evidence="2">Belongs to the peptidase M1 family.</text>
</comment>
<dbReference type="RefSeq" id="XP_030376355.1">
    <property type="nucleotide sequence ID" value="XM_030520495.1"/>
</dbReference>
<dbReference type="GO" id="GO:0005886">
    <property type="term" value="C:plasma membrane"/>
    <property type="evidence" value="ECO:0007669"/>
    <property type="project" value="UniProtKB-SubCell"/>
</dbReference>
<keyword evidence="4" id="KW-1003">Cell membrane</keyword>
<reference evidence="21" key="1">
    <citation type="submission" date="2025-08" db="UniProtKB">
        <authorList>
            <consortium name="RefSeq"/>
        </authorList>
    </citation>
    <scope>IDENTIFICATION</scope>
    <source>
        <strain evidence="21">11010-0011.00</strain>
        <tissue evidence="21">Whole body</tissue>
    </source>
</reference>
<evidence type="ECO:0000313" key="20">
    <source>
        <dbReference type="Proteomes" id="UP000504634"/>
    </source>
</evidence>
<keyword evidence="13" id="KW-0325">Glycoprotein</keyword>
<evidence type="ECO:0000256" key="3">
    <source>
        <dbReference type="ARBA" id="ARBA00022438"/>
    </source>
</evidence>
<keyword evidence="6" id="KW-0645">Protease</keyword>
<dbReference type="PANTHER" id="PTHR11533:SF253">
    <property type="entry name" value="AMINOPEPTIDASE-RELATED"/>
    <property type="match status" value="1"/>
</dbReference>
<dbReference type="GO" id="GO:0005737">
    <property type="term" value="C:cytoplasm"/>
    <property type="evidence" value="ECO:0007669"/>
    <property type="project" value="TreeGrafter"/>
</dbReference>
<dbReference type="AlphaFoldDB" id="A0A6J2TLH1"/>
<organism evidence="20 21">
    <name type="scientific">Drosophila lebanonensis</name>
    <name type="common">Fruit fly</name>
    <name type="synonym">Scaptodrosophila lebanonensis</name>
    <dbReference type="NCBI Taxonomy" id="7225"/>
    <lineage>
        <taxon>Eukaryota</taxon>
        <taxon>Metazoa</taxon>
        <taxon>Ecdysozoa</taxon>
        <taxon>Arthropoda</taxon>
        <taxon>Hexapoda</taxon>
        <taxon>Insecta</taxon>
        <taxon>Pterygota</taxon>
        <taxon>Neoptera</taxon>
        <taxon>Endopterygota</taxon>
        <taxon>Diptera</taxon>
        <taxon>Brachycera</taxon>
        <taxon>Muscomorpha</taxon>
        <taxon>Ephydroidea</taxon>
        <taxon>Drosophilidae</taxon>
        <taxon>Scaptodrosophila</taxon>
    </lineage>
</organism>